<keyword evidence="3" id="KW-1185">Reference proteome</keyword>
<evidence type="ECO:0000259" key="1">
    <source>
        <dbReference type="PROSITE" id="PS51186"/>
    </source>
</evidence>
<dbReference type="InterPro" id="IPR052564">
    <property type="entry name" value="N-acetyltrans/Recomb-assoc"/>
</dbReference>
<sequence length="148" mass="16506">MDIQPVKPSDISAVQHLIAMVSELDVLPLFNAQGKEEYKTRVLPDIESTFDESMFTAIKAEHDGEVVGFGALRDGNYVTHLFVSKSCQGTGLGRKLLSSLLDSTSHKEIRLRSSVNAVCFYEHHGFEAMAEEESFNGIRFVRMSLVRP</sequence>
<dbReference type="RefSeq" id="WP_274165613.1">
    <property type="nucleotide sequence ID" value="NZ_JAJUBC010000020.1"/>
</dbReference>
<evidence type="ECO:0000313" key="3">
    <source>
        <dbReference type="Proteomes" id="UP001149400"/>
    </source>
</evidence>
<dbReference type="CDD" id="cd04301">
    <property type="entry name" value="NAT_SF"/>
    <property type="match status" value="1"/>
</dbReference>
<accession>A0ABT5R3F4</accession>
<dbReference type="EMBL" id="JAJUBC010000020">
    <property type="protein sequence ID" value="MDD1794791.1"/>
    <property type="molecule type" value="Genomic_DNA"/>
</dbReference>
<proteinExistence type="predicted"/>
<dbReference type="Pfam" id="PF13673">
    <property type="entry name" value="Acetyltransf_10"/>
    <property type="match status" value="1"/>
</dbReference>
<dbReference type="PROSITE" id="PS51186">
    <property type="entry name" value="GNAT"/>
    <property type="match status" value="1"/>
</dbReference>
<dbReference type="PANTHER" id="PTHR43451:SF1">
    <property type="entry name" value="ACETYLTRANSFERASE"/>
    <property type="match status" value="1"/>
</dbReference>
<dbReference type="PANTHER" id="PTHR43451">
    <property type="entry name" value="ACETYLTRANSFERASE (GNAT) FAMILY PROTEIN"/>
    <property type="match status" value="1"/>
</dbReference>
<dbReference type="Gene3D" id="3.40.630.30">
    <property type="match status" value="1"/>
</dbReference>
<feature type="domain" description="N-acetyltransferase" evidence="1">
    <location>
        <begin position="1"/>
        <end position="148"/>
    </location>
</feature>
<dbReference type="SUPFAM" id="SSF55729">
    <property type="entry name" value="Acyl-CoA N-acyltransferases (Nat)"/>
    <property type="match status" value="1"/>
</dbReference>
<protein>
    <submittedName>
        <fullName evidence="2">GNAT family N-acetyltransferase</fullName>
    </submittedName>
</protein>
<evidence type="ECO:0000313" key="2">
    <source>
        <dbReference type="EMBL" id="MDD1794791.1"/>
    </source>
</evidence>
<name>A0ABT5R3F4_9GAMM</name>
<reference evidence="2" key="1">
    <citation type="submission" date="2021-12" db="EMBL/GenBank/DDBJ databases">
        <title>Enterovibrio ZSDZ35 sp. nov. and Enterovibrio ZSDZ42 sp. nov., isolated from coastal seawater in Qingdao.</title>
        <authorList>
            <person name="Zhang P."/>
        </authorList>
    </citation>
    <scope>NUCLEOTIDE SEQUENCE</scope>
    <source>
        <strain evidence="2">ZSDZ42</strain>
    </source>
</reference>
<dbReference type="InterPro" id="IPR000182">
    <property type="entry name" value="GNAT_dom"/>
</dbReference>
<gene>
    <name evidence="2" type="ORF">LRP50_16770</name>
</gene>
<dbReference type="InterPro" id="IPR016181">
    <property type="entry name" value="Acyl_CoA_acyltransferase"/>
</dbReference>
<organism evidence="2 3">
    <name type="scientific">Enterovibrio gelatinilyticus</name>
    <dbReference type="NCBI Taxonomy" id="2899819"/>
    <lineage>
        <taxon>Bacteria</taxon>
        <taxon>Pseudomonadati</taxon>
        <taxon>Pseudomonadota</taxon>
        <taxon>Gammaproteobacteria</taxon>
        <taxon>Vibrionales</taxon>
        <taxon>Vibrionaceae</taxon>
        <taxon>Enterovibrio</taxon>
    </lineage>
</organism>
<comment type="caution">
    <text evidence="2">The sequence shown here is derived from an EMBL/GenBank/DDBJ whole genome shotgun (WGS) entry which is preliminary data.</text>
</comment>
<dbReference type="Proteomes" id="UP001149400">
    <property type="component" value="Unassembled WGS sequence"/>
</dbReference>